<evidence type="ECO:0000313" key="2">
    <source>
        <dbReference type="Proteomes" id="UP000028870"/>
    </source>
</evidence>
<sequence length="64" mass="6890">MGNDNPATTTENRVGLLRQTSCHVGQLWLSSVYLMNHVSRREAFDRATGADAAIVVDTAAISSL</sequence>
<reference evidence="1" key="2">
    <citation type="submission" date="2014-03" db="EMBL/GenBank/DDBJ databases">
        <authorList>
            <person name="Urmite Genomes"/>
        </authorList>
    </citation>
    <scope>NUCLEOTIDE SEQUENCE</scope>
    <source>
        <strain evidence="1">DSM 44829</strain>
    </source>
</reference>
<dbReference type="STRING" id="258533.BN977_02255"/>
<name>W9APN3_MYCCO</name>
<proteinExistence type="predicted"/>
<dbReference type="AlphaFoldDB" id="W9APN3"/>
<keyword evidence="2" id="KW-1185">Reference proteome</keyword>
<protein>
    <submittedName>
        <fullName evidence="1">Uncharacterized protein</fullName>
    </submittedName>
</protein>
<dbReference type="Proteomes" id="UP000028870">
    <property type="component" value="Unassembled WGS sequence"/>
</dbReference>
<organism evidence="1 2">
    <name type="scientific">Mycolicibacterium cosmeticum</name>
    <dbReference type="NCBI Taxonomy" id="258533"/>
    <lineage>
        <taxon>Bacteria</taxon>
        <taxon>Bacillati</taxon>
        <taxon>Actinomycetota</taxon>
        <taxon>Actinomycetes</taxon>
        <taxon>Mycobacteriales</taxon>
        <taxon>Mycobacteriaceae</taxon>
        <taxon>Mycolicibacterium</taxon>
    </lineage>
</organism>
<comment type="caution">
    <text evidence="1">The sequence shown here is derived from an EMBL/GenBank/DDBJ whole genome shotgun (WGS) entry which is preliminary data.</text>
</comment>
<dbReference type="EMBL" id="CCBB010000001">
    <property type="protein sequence ID" value="CDO07448.1"/>
    <property type="molecule type" value="Genomic_DNA"/>
</dbReference>
<reference evidence="1" key="1">
    <citation type="submission" date="2014-03" db="EMBL/GenBank/DDBJ databases">
        <title>Draft Genome Sequence of Mycobacterium cosmeticum DSM 44829.</title>
        <authorList>
            <person name="Croce O."/>
            <person name="Robert C."/>
            <person name="Raoult D."/>
            <person name="Drancourt M."/>
        </authorList>
    </citation>
    <scope>NUCLEOTIDE SEQUENCE [LARGE SCALE GENOMIC DNA]</scope>
    <source>
        <strain evidence="1">DSM 44829</strain>
    </source>
</reference>
<accession>W9APN3</accession>
<evidence type="ECO:0000313" key="1">
    <source>
        <dbReference type="EMBL" id="CDO07448.1"/>
    </source>
</evidence>
<gene>
    <name evidence="1" type="ORF">BN977_02255</name>
</gene>